<evidence type="ECO:0000256" key="8">
    <source>
        <dbReference type="ARBA" id="ARBA00023034"/>
    </source>
</evidence>
<dbReference type="EC" id="2.4.1.-" evidence="10"/>
<comment type="subcellular location">
    <subcellularLocation>
        <location evidence="1 10">Golgi apparatus membrane</location>
        <topology evidence="1 10">Single-pass type II membrane protein</topology>
    </subcellularLocation>
</comment>
<evidence type="ECO:0000256" key="5">
    <source>
        <dbReference type="ARBA" id="ARBA00022692"/>
    </source>
</evidence>
<keyword evidence="12" id="KW-1185">Reference proteome</keyword>
<keyword evidence="3 10" id="KW-0328">Glycosyltransferase</keyword>
<evidence type="ECO:0000313" key="11">
    <source>
        <dbReference type="EMBL" id="CAL4145922.1"/>
    </source>
</evidence>
<reference evidence="11 12" key="1">
    <citation type="submission" date="2024-05" db="EMBL/GenBank/DDBJ databases">
        <authorList>
            <person name="Wallberg A."/>
        </authorList>
    </citation>
    <scope>NUCLEOTIDE SEQUENCE [LARGE SCALE GENOMIC DNA]</scope>
</reference>
<dbReference type="PANTHER" id="PTHR11214">
    <property type="entry name" value="BETA-1,3-N-ACETYLGLUCOSAMINYLTRANSFERASE"/>
    <property type="match status" value="1"/>
</dbReference>
<dbReference type="GO" id="GO:0016758">
    <property type="term" value="F:hexosyltransferase activity"/>
    <property type="evidence" value="ECO:0007669"/>
    <property type="project" value="InterPro"/>
</dbReference>
<keyword evidence="6" id="KW-0735">Signal-anchor</keyword>
<keyword evidence="7" id="KW-1133">Transmembrane helix</keyword>
<keyword evidence="9" id="KW-0472">Membrane</keyword>
<gene>
    <name evidence="11" type="ORF">MNOR_LOCUS29791</name>
</gene>
<evidence type="ECO:0000256" key="9">
    <source>
        <dbReference type="ARBA" id="ARBA00023136"/>
    </source>
</evidence>
<evidence type="ECO:0000256" key="4">
    <source>
        <dbReference type="ARBA" id="ARBA00022679"/>
    </source>
</evidence>
<dbReference type="AlphaFoldDB" id="A0AAV2RXL0"/>
<keyword evidence="4" id="KW-0808">Transferase</keyword>
<dbReference type="GO" id="GO:0006493">
    <property type="term" value="P:protein O-linked glycosylation"/>
    <property type="evidence" value="ECO:0007669"/>
    <property type="project" value="TreeGrafter"/>
</dbReference>
<feature type="non-terminal residue" evidence="11">
    <location>
        <position position="149"/>
    </location>
</feature>
<protein>
    <recommendedName>
        <fullName evidence="10">Hexosyltransferase</fullName>
        <ecNumber evidence="10">2.4.1.-</ecNumber>
    </recommendedName>
</protein>
<proteinExistence type="inferred from homology"/>
<evidence type="ECO:0000256" key="3">
    <source>
        <dbReference type="ARBA" id="ARBA00022676"/>
    </source>
</evidence>
<sequence length="149" mass="17280">MEFPKSFKFHIDEKYICNSILGREPLNLNDNTDFEETNSGQSIYNTDLPQRRHSNSNRLLVVATVMSAIKNWEKRRKLRVTWGDPRIVSLTRIRPVFIVGMGRSARSQEALLQESIKYRDIIQADFLDSYNNLTLKTIAGFQLLAQKCN</sequence>
<accession>A0AAV2RXL0</accession>
<name>A0AAV2RXL0_MEGNR</name>
<dbReference type="Pfam" id="PF01762">
    <property type="entry name" value="Galactosyl_T"/>
    <property type="match status" value="1"/>
</dbReference>
<evidence type="ECO:0000256" key="10">
    <source>
        <dbReference type="RuleBase" id="RU363063"/>
    </source>
</evidence>
<evidence type="ECO:0000313" key="12">
    <source>
        <dbReference type="Proteomes" id="UP001497623"/>
    </source>
</evidence>
<evidence type="ECO:0000256" key="2">
    <source>
        <dbReference type="ARBA" id="ARBA00008661"/>
    </source>
</evidence>
<organism evidence="11 12">
    <name type="scientific">Meganyctiphanes norvegica</name>
    <name type="common">Northern krill</name>
    <name type="synonym">Thysanopoda norvegica</name>
    <dbReference type="NCBI Taxonomy" id="48144"/>
    <lineage>
        <taxon>Eukaryota</taxon>
        <taxon>Metazoa</taxon>
        <taxon>Ecdysozoa</taxon>
        <taxon>Arthropoda</taxon>
        <taxon>Crustacea</taxon>
        <taxon>Multicrustacea</taxon>
        <taxon>Malacostraca</taxon>
        <taxon>Eumalacostraca</taxon>
        <taxon>Eucarida</taxon>
        <taxon>Euphausiacea</taxon>
        <taxon>Euphausiidae</taxon>
        <taxon>Meganyctiphanes</taxon>
    </lineage>
</organism>
<evidence type="ECO:0000256" key="1">
    <source>
        <dbReference type="ARBA" id="ARBA00004323"/>
    </source>
</evidence>
<dbReference type="GO" id="GO:0000139">
    <property type="term" value="C:Golgi membrane"/>
    <property type="evidence" value="ECO:0007669"/>
    <property type="project" value="UniProtKB-SubCell"/>
</dbReference>
<comment type="caution">
    <text evidence="11">The sequence shown here is derived from an EMBL/GenBank/DDBJ whole genome shotgun (WGS) entry which is preliminary data.</text>
</comment>
<dbReference type="PANTHER" id="PTHR11214:SF314">
    <property type="entry name" value="HEXOSYLTRANSFERASE"/>
    <property type="match status" value="1"/>
</dbReference>
<dbReference type="EMBL" id="CAXKWB010035122">
    <property type="protein sequence ID" value="CAL4145922.1"/>
    <property type="molecule type" value="Genomic_DNA"/>
</dbReference>
<dbReference type="InterPro" id="IPR002659">
    <property type="entry name" value="Glyco_trans_31"/>
</dbReference>
<comment type="similarity">
    <text evidence="2 10">Belongs to the glycosyltransferase 31 family.</text>
</comment>
<keyword evidence="8 10" id="KW-0333">Golgi apparatus</keyword>
<dbReference type="Proteomes" id="UP001497623">
    <property type="component" value="Unassembled WGS sequence"/>
</dbReference>
<keyword evidence="5" id="KW-0812">Transmembrane</keyword>
<evidence type="ECO:0000256" key="7">
    <source>
        <dbReference type="ARBA" id="ARBA00022989"/>
    </source>
</evidence>
<evidence type="ECO:0000256" key="6">
    <source>
        <dbReference type="ARBA" id="ARBA00022968"/>
    </source>
</evidence>